<name>A0A0D7BD61_9AGAR</name>
<proteinExistence type="predicted"/>
<dbReference type="OrthoDB" id="2269034at2759"/>
<organism evidence="2 3">
    <name type="scientific">Cylindrobasidium torrendii FP15055 ss-10</name>
    <dbReference type="NCBI Taxonomy" id="1314674"/>
    <lineage>
        <taxon>Eukaryota</taxon>
        <taxon>Fungi</taxon>
        <taxon>Dikarya</taxon>
        <taxon>Basidiomycota</taxon>
        <taxon>Agaricomycotina</taxon>
        <taxon>Agaricomycetes</taxon>
        <taxon>Agaricomycetidae</taxon>
        <taxon>Agaricales</taxon>
        <taxon>Marasmiineae</taxon>
        <taxon>Physalacriaceae</taxon>
        <taxon>Cylindrobasidium</taxon>
    </lineage>
</organism>
<dbReference type="InterPro" id="IPR001810">
    <property type="entry name" value="F-box_dom"/>
</dbReference>
<evidence type="ECO:0000259" key="1">
    <source>
        <dbReference type="Pfam" id="PF12937"/>
    </source>
</evidence>
<evidence type="ECO:0000313" key="3">
    <source>
        <dbReference type="Proteomes" id="UP000054007"/>
    </source>
</evidence>
<dbReference type="Proteomes" id="UP000054007">
    <property type="component" value="Unassembled WGS sequence"/>
</dbReference>
<accession>A0A0D7BD61</accession>
<sequence length="543" mass="61814">MSTGPSSSCAACNFNAFKTGLHDEAAETNLLRPFLQNNEPPLEPQARELQSSIHARTSDIEALDSYIVSLQQTLNEAIELRKKCRRHIAKARTIFSPMRSIPDDILGLIFDRVYKATCNSVQLFTDQEPWTLAQVCRRWRTQAFGICTLWNDIFFDMSTIRNMDSTTLAMLLRLLLRRSREADLNLTFDNLEAGDAPQMHLLTRLLQPHSHRMASLDLRGDAIDYMMEALSGCPYPRLRSLDINFGDYLECFPDMVPDTRGLITTFQYCQQLRNVALSGVPTNFIVPWELLATLEIDAAGIWIIPKATSMVSLQVSTVMSLENDQEDLVPLTTLAHLENLKLTDSEPLPDGILPPPFFFLSRIHAPSLTTLTVELEAMGAVTMPDFPPLPPTLVNLGVIGNMIFGRVKPNTTPTIIRFLERVHGHVKTLYLEGHMVRALASAWDDNPLLFPAITKLRLRWARAFAEEGIRLRRAVMAREVLRESGVIIVPLEEIRVYRGWYRGQDTRTEFYSTREKEPDVWRTALPHSQLNIEFMDYEAEHEF</sequence>
<dbReference type="Gene3D" id="3.80.10.10">
    <property type="entry name" value="Ribonuclease Inhibitor"/>
    <property type="match status" value="1"/>
</dbReference>
<keyword evidence="3" id="KW-1185">Reference proteome</keyword>
<dbReference type="InterPro" id="IPR032675">
    <property type="entry name" value="LRR_dom_sf"/>
</dbReference>
<dbReference type="Pfam" id="PF12937">
    <property type="entry name" value="F-box-like"/>
    <property type="match status" value="1"/>
</dbReference>
<gene>
    <name evidence="2" type="ORF">CYLTODRAFT_443605</name>
</gene>
<protein>
    <recommendedName>
        <fullName evidence="1">F-box domain-containing protein</fullName>
    </recommendedName>
</protein>
<dbReference type="AlphaFoldDB" id="A0A0D7BD61"/>
<dbReference type="SUPFAM" id="SSF52047">
    <property type="entry name" value="RNI-like"/>
    <property type="match status" value="1"/>
</dbReference>
<dbReference type="STRING" id="1314674.A0A0D7BD61"/>
<reference evidence="2 3" key="1">
    <citation type="journal article" date="2015" name="Fungal Genet. Biol.">
        <title>Evolution of novel wood decay mechanisms in Agaricales revealed by the genome sequences of Fistulina hepatica and Cylindrobasidium torrendii.</title>
        <authorList>
            <person name="Floudas D."/>
            <person name="Held B.W."/>
            <person name="Riley R."/>
            <person name="Nagy L.G."/>
            <person name="Koehler G."/>
            <person name="Ransdell A.S."/>
            <person name="Younus H."/>
            <person name="Chow J."/>
            <person name="Chiniquy J."/>
            <person name="Lipzen A."/>
            <person name="Tritt A."/>
            <person name="Sun H."/>
            <person name="Haridas S."/>
            <person name="LaButti K."/>
            <person name="Ohm R.A."/>
            <person name="Kues U."/>
            <person name="Blanchette R.A."/>
            <person name="Grigoriev I.V."/>
            <person name="Minto R.E."/>
            <person name="Hibbett D.S."/>
        </authorList>
    </citation>
    <scope>NUCLEOTIDE SEQUENCE [LARGE SCALE GENOMIC DNA]</scope>
    <source>
        <strain evidence="2 3">FP15055 ss-10</strain>
    </source>
</reference>
<evidence type="ECO:0000313" key="2">
    <source>
        <dbReference type="EMBL" id="KIY68104.1"/>
    </source>
</evidence>
<feature type="domain" description="F-box" evidence="1">
    <location>
        <begin position="99"/>
        <end position="155"/>
    </location>
</feature>
<dbReference type="EMBL" id="KN880510">
    <property type="protein sequence ID" value="KIY68104.1"/>
    <property type="molecule type" value="Genomic_DNA"/>
</dbReference>